<comment type="caution">
    <text evidence="1">The sequence shown here is derived from an EMBL/GenBank/DDBJ whole genome shotgun (WGS) entry which is preliminary data.</text>
</comment>
<accession>A0ACB0IHT4</accession>
<dbReference type="EMBL" id="CASHSV030000001">
    <property type="protein sequence ID" value="CAJ2631565.1"/>
    <property type="molecule type" value="Genomic_DNA"/>
</dbReference>
<sequence length="296" mass="34744">MKWHVLQDNNICLKNHVKGSSIPAEFFITDDEIPKNEHEDDEDEKVKLETLSEGLKTLSSKLEGIENKQDEYHKEMLSSFDRIFDILKEQNEQQQKSPYIDVPDWTGPDLECDTKWLGTEVWPVAVNSGCHIGDNFISCVCTLPGSVKCFRRHIAEKKARVKQELGTAFYDWQLDKVGEDVRNSWTEVDEKKFRHAIRLDPPASKRYFWDRISQTFPNKSRASLVSYYFNVYILERIAYRSRYTPKDINSDDGEFKCKERDYLNILFNLGQRSQLKRESKKICVLVYCVSVQIFLF</sequence>
<protein>
    <submittedName>
        <fullName evidence="1">Uncharacterized protein</fullName>
    </submittedName>
</protein>
<name>A0ACB0IHT4_TRIPR</name>
<proteinExistence type="predicted"/>
<keyword evidence="2" id="KW-1185">Reference proteome</keyword>
<organism evidence="1 2">
    <name type="scientific">Trifolium pratense</name>
    <name type="common">Red clover</name>
    <dbReference type="NCBI Taxonomy" id="57577"/>
    <lineage>
        <taxon>Eukaryota</taxon>
        <taxon>Viridiplantae</taxon>
        <taxon>Streptophyta</taxon>
        <taxon>Embryophyta</taxon>
        <taxon>Tracheophyta</taxon>
        <taxon>Spermatophyta</taxon>
        <taxon>Magnoliopsida</taxon>
        <taxon>eudicotyledons</taxon>
        <taxon>Gunneridae</taxon>
        <taxon>Pentapetalae</taxon>
        <taxon>rosids</taxon>
        <taxon>fabids</taxon>
        <taxon>Fabales</taxon>
        <taxon>Fabaceae</taxon>
        <taxon>Papilionoideae</taxon>
        <taxon>50 kb inversion clade</taxon>
        <taxon>NPAAA clade</taxon>
        <taxon>Hologalegina</taxon>
        <taxon>IRL clade</taxon>
        <taxon>Trifolieae</taxon>
        <taxon>Trifolium</taxon>
    </lineage>
</organism>
<evidence type="ECO:0000313" key="2">
    <source>
        <dbReference type="Proteomes" id="UP001177021"/>
    </source>
</evidence>
<dbReference type="Proteomes" id="UP001177021">
    <property type="component" value="Unassembled WGS sequence"/>
</dbReference>
<gene>
    <name evidence="1" type="ORF">MILVUS5_LOCUS3069</name>
</gene>
<evidence type="ECO:0000313" key="1">
    <source>
        <dbReference type="EMBL" id="CAJ2631565.1"/>
    </source>
</evidence>
<reference evidence="1" key="1">
    <citation type="submission" date="2023-10" db="EMBL/GenBank/DDBJ databases">
        <authorList>
            <person name="Rodriguez Cubillos JULIANA M."/>
            <person name="De Vega J."/>
        </authorList>
    </citation>
    <scope>NUCLEOTIDE SEQUENCE</scope>
</reference>